<dbReference type="Proteomes" id="UP000257109">
    <property type="component" value="Unassembled WGS sequence"/>
</dbReference>
<feature type="non-terminal residue" evidence="2">
    <location>
        <position position="1"/>
    </location>
</feature>
<evidence type="ECO:0000313" key="3">
    <source>
        <dbReference type="Proteomes" id="UP000257109"/>
    </source>
</evidence>
<organism evidence="2 3">
    <name type="scientific">Mucuna pruriens</name>
    <name type="common">Velvet bean</name>
    <name type="synonym">Dolichos pruriens</name>
    <dbReference type="NCBI Taxonomy" id="157652"/>
    <lineage>
        <taxon>Eukaryota</taxon>
        <taxon>Viridiplantae</taxon>
        <taxon>Streptophyta</taxon>
        <taxon>Embryophyta</taxon>
        <taxon>Tracheophyta</taxon>
        <taxon>Spermatophyta</taxon>
        <taxon>Magnoliopsida</taxon>
        <taxon>eudicotyledons</taxon>
        <taxon>Gunneridae</taxon>
        <taxon>Pentapetalae</taxon>
        <taxon>rosids</taxon>
        <taxon>fabids</taxon>
        <taxon>Fabales</taxon>
        <taxon>Fabaceae</taxon>
        <taxon>Papilionoideae</taxon>
        <taxon>50 kb inversion clade</taxon>
        <taxon>NPAAA clade</taxon>
        <taxon>indigoferoid/millettioid clade</taxon>
        <taxon>Phaseoleae</taxon>
        <taxon>Mucuna</taxon>
    </lineage>
</organism>
<dbReference type="AlphaFoldDB" id="A0A371IFU9"/>
<feature type="region of interest" description="Disordered" evidence="1">
    <location>
        <begin position="1"/>
        <end position="22"/>
    </location>
</feature>
<name>A0A371IFU9_MUCPR</name>
<feature type="compositionally biased region" description="Basic residues" evidence="1">
    <location>
        <begin position="11"/>
        <end position="20"/>
    </location>
</feature>
<dbReference type="EMBL" id="QJKJ01000181">
    <property type="protein sequence ID" value="RDY13873.1"/>
    <property type="molecule type" value="Genomic_DNA"/>
</dbReference>
<comment type="caution">
    <text evidence="2">The sequence shown here is derived from an EMBL/GenBank/DDBJ whole genome shotgun (WGS) entry which is preliminary data.</text>
</comment>
<evidence type="ECO:0000256" key="1">
    <source>
        <dbReference type="SAM" id="MobiDB-lite"/>
    </source>
</evidence>
<evidence type="ECO:0000313" key="2">
    <source>
        <dbReference type="EMBL" id="RDY13873.1"/>
    </source>
</evidence>
<sequence>MKQKRDEEKKKREKKIKREKRPYLELQTSKLDNLGGFEKLNTVRPVFASDFVVLKSDNANFDFDPTNSDSDLDEDPHKHLKEFYDARNLISNMADNTQQFGVRGFTVSKVVNEMLKCLCTWTPQDTLDLRLSLRAFERSHNSHFAFGCID</sequence>
<reference evidence="2" key="1">
    <citation type="submission" date="2018-05" db="EMBL/GenBank/DDBJ databases">
        <title>Draft genome of Mucuna pruriens seed.</title>
        <authorList>
            <person name="Nnadi N.E."/>
            <person name="Vos R."/>
            <person name="Hasami M.H."/>
            <person name="Devisetty U.K."/>
            <person name="Aguiy J.C."/>
        </authorList>
    </citation>
    <scope>NUCLEOTIDE SEQUENCE [LARGE SCALE GENOMIC DNA]</scope>
    <source>
        <strain evidence="2">JCA_2017</strain>
    </source>
</reference>
<gene>
    <name evidence="2" type="ORF">CR513_01139</name>
</gene>
<keyword evidence="3" id="KW-1185">Reference proteome</keyword>
<proteinExistence type="predicted"/>
<feature type="compositionally biased region" description="Basic and acidic residues" evidence="1">
    <location>
        <begin position="1"/>
        <end position="10"/>
    </location>
</feature>
<accession>A0A371IFU9</accession>
<protein>
    <submittedName>
        <fullName evidence="2">Uncharacterized protein</fullName>
    </submittedName>
</protein>